<evidence type="ECO:0000256" key="5">
    <source>
        <dbReference type="PROSITE-ProRule" id="PRU00277"/>
    </source>
</evidence>
<dbReference type="InterPro" id="IPR046357">
    <property type="entry name" value="PPIase_dom_sf"/>
</dbReference>
<dbReference type="GO" id="GO:0003755">
    <property type="term" value="F:peptidyl-prolyl cis-trans isomerase activity"/>
    <property type="evidence" value="ECO:0007669"/>
    <property type="project" value="UniProtKB-UniRule"/>
</dbReference>
<proteinExistence type="inferred from homology"/>
<sequence>MRKNLVIMAVAALAFASCKSGFKQADGGLLYSFRTDKSGATIKEGDFVSADLVLKNEADSVMGSTYDMGRPAPLIYQKPQRKGDITAIFPLLSEGDSVTIKVNIDSMFKKGQPKPPGFKGKYLIYEIKVQKVIAKGNTTDPVFQKHISDYFAALKEAAQKKEPVAINKFIADKKLQMTKTASGIQYQITKPGSGPNIQNGDTAVLNYTGRLLDGKVFDSSNPEDAKKVKGYDPRRKYAPIKVKVGAGQVIQGWEQGLLLLNKGSKAVFVIPSELAYGEQGIGNGVIPAFAPLTFDIEIVNVIKTDPNAPKAPQPTLPPAR</sequence>
<evidence type="ECO:0000256" key="3">
    <source>
        <dbReference type="ARBA" id="ARBA00023110"/>
    </source>
</evidence>
<feature type="chain" id="PRO_5016878048" description="Peptidyl-prolyl cis-trans isomerase" evidence="7">
    <location>
        <begin position="26"/>
        <end position="320"/>
    </location>
</feature>
<dbReference type="Gene3D" id="3.10.50.40">
    <property type="match status" value="2"/>
</dbReference>
<dbReference type="PROSITE" id="PS51257">
    <property type="entry name" value="PROKAR_LIPOPROTEIN"/>
    <property type="match status" value="1"/>
</dbReference>
<evidence type="ECO:0000256" key="1">
    <source>
        <dbReference type="ARBA" id="ARBA00000971"/>
    </source>
</evidence>
<keyword evidence="7" id="KW-0732">Signal</keyword>
<feature type="domain" description="PPIase FKBP-type" evidence="8">
    <location>
        <begin position="200"/>
        <end position="302"/>
    </location>
</feature>
<dbReference type="RefSeq" id="WP_117391534.1">
    <property type="nucleotide sequence ID" value="NZ_QWDC01000002.1"/>
</dbReference>
<accession>A0A372NRQ3</accession>
<protein>
    <recommendedName>
        <fullName evidence="6">Peptidyl-prolyl cis-trans isomerase</fullName>
        <ecNumber evidence="6">5.2.1.8</ecNumber>
    </recommendedName>
</protein>
<comment type="catalytic activity">
    <reaction evidence="1 5 6">
        <text>[protein]-peptidylproline (omega=180) = [protein]-peptidylproline (omega=0)</text>
        <dbReference type="Rhea" id="RHEA:16237"/>
        <dbReference type="Rhea" id="RHEA-COMP:10747"/>
        <dbReference type="Rhea" id="RHEA-COMP:10748"/>
        <dbReference type="ChEBI" id="CHEBI:83833"/>
        <dbReference type="ChEBI" id="CHEBI:83834"/>
        <dbReference type="EC" id="5.2.1.8"/>
    </reaction>
</comment>
<evidence type="ECO:0000256" key="4">
    <source>
        <dbReference type="ARBA" id="ARBA00023235"/>
    </source>
</evidence>
<dbReference type="AlphaFoldDB" id="A0A372NRQ3"/>
<dbReference type="InterPro" id="IPR001179">
    <property type="entry name" value="PPIase_FKBP_dom"/>
</dbReference>
<evidence type="ECO:0000313" key="9">
    <source>
        <dbReference type="EMBL" id="RFZ91822.1"/>
    </source>
</evidence>
<dbReference type="Pfam" id="PF00254">
    <property type="entry name" value="FKBP_C"/>
    <property type="match status" value="1"/>
</dbReference>
<keyword evidence="10" id="KW-1185">Reference proteome</keyword>
<dbReference type="OrthoDB" id="9814548at2"/>
<name>A0A372NRQ3_9SPHI</name>
<dbReference type="PANTHER" id="PTHR43811">
    <property type="entry name" value="FKBP-TYPE PEPTIDYL-PROLYL CIS-TRANS ISOMERASE FKPA"/>
    <property type="match status" value="1"/>
</dbReference>
<organism evidence="9 10">
    <name type="scientific">Mucilaginibacter conchicola</name>
    <dbReference type="NCBI Taxonomy" id="2303333"/>
    <lineage>
        <taxon>Bacteria</taxon>
        <taxon>Pseudomonadati</taxon>
        <taxon>Bacteroidota</taxon>
        <taxon>Sphingobacteriia</taxon>
        <taxon>Sphingobacteriales</taxon>
        <taxon>Sphingobacteriaceae</taxon>
        <taxon>Mucilaginibacter</taxon>
    </lineage>
</organism>
<dbReference type="EMBL" id="QWDC01000002">
    <property type="protein sequence ID" value="RFZ91822.1"/>
    <property type="molecule type" value="Genomic_DNA"/>
</dbReference>
<comment type="similarity">
    <text evidence="2 6">Belongs to the FKBP-type PPIase family.</text>
</comment>
<evidence type="ECO:0000256" key="7">
    <source>
        <dbReference type="SAM" id="SignalP"/>
    </source>
</evidence>
<dbReference type="EC" id="5.2.1.8" evidence="6"/>
<gene>
    <name evidence="9" type="ORF">D0C36_10245</name>
</gene>
<evidence type="ECO:0000256" key="2">
    <source>
        <dbReference type="ARBA" id="ARBA00006577"/>
    </source>
</evidence>
<dbReference type="PANTHER" id="PTHR43811:SF19">
    <property type="entry name" value="39 KDA FK506-BINDING NUCLEAR PROTEIN"/>
    <property type="match status" value="1"/>
</dbReference>
<evidence type="ECO:0000256" key="6">
    <source>
        <dbReference type="RuleBase" id="RU003915"/>
    </source>
</evidence>
<evidence type="ECO:0000313" key="10">
    <source>
        <dbReference type="Proteomes" id="UP000264217"/>
    </source>
</evidence>
<dbReference type="SUPFAM" id="SSF54534">
    <property type="entry name" value="FKBP-like"/>
    <property type="match status" value="2"/>
</dbReference>
<dbReference type="PROSITE" id="PS50059">
    <property type="entry name" value="FKBP_PPIASE"/>
    <property type="match status" value="1"/>
</dbReference>
<reference evidence="9 10" key="1">
    <citation type="submission" date="2018-08" db="EMBL/GenBank/DDBJ databases">
        <title>Mucilaginibacter sp. MYSH2.</title>
        <authorList>
            <person name="Seo T."/>
        </authorList>
    </citation>
    <scope>NUCLEOTIDE SEQUENCE [LARGE SCALE GENOMIC DNA]</scope>
    <source>
        <strain evidence="9 10">MYSH2</strain>
    </source>
</reference>
<keyword evidence="4 5" id="KW-0413">Isomerase</keyword>
<dbReference type="Proteomes" id="UP000264217">
    <property type="component" value="Unassembled WGS sequence"/>
</dbReference>
<evidence type="ECO:0000259" key="8">
    <source>
        <dbReference type="PROSITE" id="PS50059"/>
    </source>
</evidence>
<feature type="signal peptide" evidence="7">
    <location>
        <begin position="1"/>
        <end position="25"/>
    </location>
</feature>
<comment type="caution">
    <text evidence="9">The sequence shown here is derived from an EMBL/GenBank/DDBJ whole genome shotgun (WGS) entry which is preliminary data.</text>
</comment>
<keyword evidence="3 5" id="KW-0697">Rotamase</keyword>